<organism evidence="2 3">
    <name type="scientific">Streptomyces tirandamycinicus</name>
    <dbReference type="NCBI Taxonomy" id="2174846"/>
    <lineage>
        <taxon>Bacteria</taxon>
        <taxon>Bacillati</taxon>
        <taxon>Actinomycetota</taxon>
        <taxon>Actinomycetes</taxon>
        <taxon>Kitasatosporales</taxon>
        <taxon>Streptomycetaceae</taxon>
        <taxon>Streptomyces</taxon>
    </lineage>
</organism>
<evidence type="ECO:0000313" key="2">
    <source>
        <dbReference type="EMBL" id="AWI27357.1"/>
    </source>
</evidence>
<dbReference type="OrthoDB" id="2618657at2"/>
<evidence type="ECO:0000313" key="3">
    <source>
        <dbReference type="Proteomes" id="UP000244900"/>
    </source>
</evidence>
<dbReference type="AlphaFoldDB" id="A0A2S1SLX2"/>
<feature type="region of interest" description="Disordered" evidence="1">
    <location>
        <begin position="1"/>
        <end position="20"/>
    </location>
</feature>
<protein>
    <submittedName>
        <fullName evidence="2">Uncharacterized protein</fullName>
    </submittedName>
</protein>
<dbReference type="KEGG" id="stir:DDW44_00150"/>
<feature type="compositionally biased region" description="Low complexity" evidence="1">
    <location>
        <begin position="1"/>
        <end position="14"/>
    </location>
</feature>
<dbReference type="Pfam" id="PF14136">
    <property type="entry name" value="DUF4303"/>
    <property type="match status" value="1"/>
</dbReference>
<dbReference type="EMBL" id="CP029188">
    <property type="protein sequence ID" value="AWI27357.1"/>
    <property type="molecule type" value="Genomic_DNA"/>
</dbReference>
<evidence type="ECO:0000256" key="1">
    <source>
        <dbReference type="SAM" id="MobiDB-lite"/>
    </source>
</evidence>
<name>A0A2S1SLX2_9ACTN</name>
<proteinExistence type="predicted"/>
<keyword evidence="3" id="KW-1185">Reference proteome</keyword>
<dbReference type="InterPro" id="IPR025409">
    <property type="entry name" value="DUF4303"/>
</dbReference>
<dbReference type="Proteomes" id="UP000244900">
    <property type="component" value="Chromosome"/>
</dbReference>
<reference evidence="2 3" key="1">
    <citation type="submission" date="2018-05" db="EMBL/GenBank/DDBJ databases">
        <title>Complete genome sequence of sponge-derived Streptomyces sp. HNM0039.</title>
        <authorList>
            <person name="Huang X."/>
            <person name="Zhou S."/>
        </authorList>
    </citation>
    <scope>NUCLEOTIDE SEQUENCE [LARGE SCALE GENOMIC DNA]</scope>
    <source>
        <strain evidence="2 3">HNM0039</strain>
    </source>
</reference>
<sequence>MVLAEAASSATGGATERERRREAVYEACVTALESLVEEGVFGTARIRVAVFAVSDVEDPVREVEWIRRLNLPSRSRDVWADAVASRS</sequence>
<dbReference type="RefSeq" id="WP_108905123.1">
    <property type="nucleotide sequence ID" value="NZ_CP029188.1"/>
</dbReference>
<accession>A0A2S1SLX2</accession>
<gene>
    <name evidence="2" type="ORF">DDW44_00150</name>
</gene>